<dbReference type="Pfam" id="PF00528">
    <property type="entry name" value="BPD_transp_1"/>
    <property type="match status" value="1"/>
</dbReference>
<keyword evidence="5 7" id="KW-1133">Transmembrane helix</keyword>
<dbReference type="PANTHER" id="PTHR30151:SF0">
    <property type="entry name" value="ABC TRANSPORTER PERMEASE PROTEIN MJ0413-RELATED"/>
    <property type="match status" value="1"/>
</dbReference>
<feature type="transmembrane region" description="Helical" evidence="7">
    <location>
        <begin position="12"/>
        <end position="30"/>
    </location>
</feature>
<feature type="transmembrane region" description="Helical" evidence="7">
    <location>
        <begin position="50"/>
        <end position="72"/>
    </location>
</feature>
<proteinExistence type="predicted"/>
<organism evidence="9">
    <name type="scientific">mine drainage metagenome</name>
    <dbReference type="NCBI Taxonomy" id="410659"/>
    <lineage>
        <taxon>unclassified sequences</taxon>
        <taxon>metagenomes</taxon>
        <taxon>ecological metagenomes</taxon>
    </lineage>
</organism>
<evidence type="ECO:0000259" key="8">
    <source>
        <dbReference type="Pfam" id="PF00528"/>
    </source>
</evidence>
<dbReference type="EMBL" id="MLJW01003985">
    <property type="protein sequence ID" value="OIQ70876.1"/>
    <property type="molecule type" value="Genomic_DNA"/>
</dbReference>
<dbReference type="AlphaFoldDB" id="A0A1J5PTF3"/>
<dbReference type="InterPro" id="IPR000515">
    <property type="entry name" value="MetI-like"/>
</dbReference>
<accession>A0A1J5PTF3</accession>
<evidence type="ECO:0000256" key="3">
    <source>
        <dbReference type="ARBA" id="ARBA00022475"/>
    </source>
</evidence>
<evidence type="ECO:0000256" key="1">
    <source>
        <dbReference type="ARBA" id="ARBA00004651"/>
    </source>
</evidence>
<dbReference type="SUPFAM" id="SSF161098">
    <property type="entry name" value="MetI-like"/>
    <property type="match status" value="1"/>
</dbReference>
<keyword evidence="3" id="KW-1003">Cell membrane</keyword>
<evidence type="ECO:0000313" key="9">
    <source>
        <dbReference type="EMBL" id="OIQ70876.1"/>
    </source>
</evidence>
<keyword evidence="2" id="KW-0813">Transport</keyword>
<evidence type="ECO:0000256" key="4">
    <source>
        <dbReference type="ARBA" id="ARBA00022692"/>
    </source>
</evidence>
<comment type="subcellular location">
    <subcellularLocation>
        <location evidence="1">Cell membrane</location>
        <topology evidence="1">Multi-pass membrane protein</topology>
    </subcellularLocation>
</comment>
<keyword evidence="6 7" id="KW-0472">Membrane</keyword>
<evidence type="ECO:0000256" key="6">
    <source>
        <dbReference type="ARBA" id="ARBA00023136"/>
    </source>
</evidence>
<name>A0A1J5PTF3_9ZZZZ</name>
<evidence type="ECO:0000256" key="5">
    <source>
        <dbReference type="ARBA" id="ARBA00022989"/>
    </source>
</evidence>
<gene>
    <name evidence="9" type="ORF">GALL_475110</name>
</gene>
<sequence>MPAVLPEIASGLRVGFSLCLLGVLIGEMFASQRGIGFLIINGINSHNVKLTTAVTLIVIVFAVGANSALLALDRRLHHRA</sequence>
<dbReference type="PANTHER" id="PTHR30151">
    <property type="entry name" value="ALKANE SULFONATE ABC TRANSPORTER-RELATED, MEMBRANE SUBUNIT"/>
    <property type="match status" value="1"/>
</dbReference>
<feature type="domain" description="ABC transmembrane type-1" evidence="8">
    <location>
        <begin position="1"/>
        <end position="77"/>
    </location>
</feature>
<dbReference type="GO" id="GO:0055085">
    <property type="term" value="P:transmembrane transport"/>
    <property type="evidence" value="ECO:0007669"/>
    <property type="project" value="InterPro"/>
</dbReference>
<dbReference type="GO" id="GO:0005886">
    <property type="term" value="C:plasma membrane"/>
    <property type="evidence" value="ECO:0007669"/>
    <property type="project" value="UniProtKB-SubCell"/>
</dbReference>
<evidence type="ECO:0000256" key="7">
    <source>
        <dbReference type="SAM" id="Phobius"/>
    </source>
</evidence>
<protein>
    <submittedName>
        <fullName evidence="9">Taurine transporter subunit</fullName>
    </submittedName>
</protein>
<dbReference type="InterPro" id="IPR035906">
    <property type="entry name" value="MetI-like_sf"/>
</dbReference>
<keyword evidence="4 7" id="KW-0812">Transmembrane</keyword>
<evidence type="ECO:0000256" key="2">
    <source>
        <dbReference type="ARBA" id="ARBA00022448"/>
    </source>
</evidence>
<reference evidence="9" key="1">
    <citation type="submission" date="2016-10" db="EMBL/GenBank/DDBJ databases">
        <title>Sequence of Gallionella enrichment culture.</title>
        <authorList>
            <person name="Poehlein A."/>
            <person name="Muehling M."/>
            <person name="Daniel R."/>
        </authorList>
    </citation>
    <scope>NUCLEOTIDE SEQUENCE</scope>
</reference>
<comment type="caution">
    <text evidence="9">The sequence shown here is derived from an EMBL/GenBank/DDBJ whole genome shotgun (WGS) entry which is preliminary data.</text>
</comment>